<evidence type="ECO:0000256" key="2">
    <source>
        <dbReference type="ARBA" id="ARBA00012438"/>
    </source>
</evidence>
<dbReference type="Gene3D" id="2.60.40.10">
    <property type="entry name" value="Immunoglobulins"/>
    <property type="match status" value="1"/>
</dbReference>
<dbReference type="OrthoDB" id="9809670at2"/>
<dbReference type="PRINTS" id="PR00344">
    <property type="entry name" value="BCTRLSENSOR"/>
</dbReference>
<dbReference type="InterPro" id="IPR011123">
    <property type="entry name" value="Y_Y_Y"/>
</dbReference>
<evidence type="ECO:0000313" key="8">
    <source>
        <dbReference type="Proteomes" id="UP000321362"/>
    </source>
</evidence>
<dbReference type="InterPro" id="IPR004358">
    <property type="entry name" value="Sig_transdc_His_kin-like_C"/>
</dbReference>
<name>A0A5B8VUW8_9SPHI</name>
<dbReference type="SUPFAM" id="SSF47384">
    <property type="entry name" value="Homodimeric domain of signal transducing histidine kinase"/>
    <property type="match status" value="1"/>
</dbReference>
<accession>A0A5B8VUW8</accession>
<dbReference type="KEGG" id="mgk:FSB76_03475"/>
<organism evidence="7 8">
    <name type="scientific">Mucilaginibacter ginsenosidivorax</name>
    <dbReference type="NCBI Taxonomy" id="862126"/>
    <lineage>
        <taxon>Bacteria</taxon>
        <taxon>Pseudomonadati</taxon>
        <taxon>Bacteroidota</taxon>
        <taxon>Sphingobacteriia</taxon>
        <taxon>Sphingobacteriales</taxon>
        <taxon>Sphingobacteriaceae</taxon>
        <taxon>Mucilaginibacter</taxon>
    </lineage>
</organism>
<keyword evidence="5" id="KW-0732">Signal</keyword>
<evidence type="ECO:0000259" key="6">
    <source>
        <dbReference type="PROSITE" id="PS50109"/>
    </source>
</evidence>
<dbReference type="Proteomes" id="UP000321362">
    <property type="component" value="Chromosome"/>
</dbReference>
<dbReference type="AlphaFoldDB" id="A0A5B8VUW8"/>
<dbReference type="InterPro" id="IPR013783">
    <property type="entry name" value="Ig-like_fold"/>
</dbReference>
<dbReference type="InterPro" id="IPR036890">
    <property type="entry name" value="HATPase_C_sf"/>
</dbReference>
<dbReference type="SUPFAM" id="SSF63829">
    <property type="entry name" value="Calcium-dependent phosphotriesterase"/>
    <property type="match status" value="3"/>
</dbReference>
<dbReference type="SMART" id="SM00387">
    <property type="entry name" value="HATPase_c"/>
    <property type="match status" value="1"/>
</dbReference>
<keyword evidence="4" id="KW-0175">Coiled coil</keyword>
<dbReference type="SUPFAM" id="SSF55874">
    <property type="entry name" value="ATPase domain of HSP90 chaperone/DNA topoisomerase II/histidine kinase"/>
    <property type="match status" value="1"/>
</dbReference>
<dbReference type="Gene3D" id="3.30.565.10">
    <property type="entry name" value="Histidine kinase-like ATPase, C-terminal domain"/>
    <property type="match status" value="1"/>
</dbReference>
<proteinExistence type="predicted"/>
<dbReference type="EC" id="2.7.13.3" evidence="2"/>
<feature type="domain" description="Histidine kinase" evidence="6">
    <location>
        <begin position="948"/>
        <end position="1187"/>
    </location>
</feature>
<sequence>MKNSYLKFILIFFTLHAATTLYAQKPDIYFDHFDVKKGLPEGQARVILEDNLGYIWIGTQNGLVRYDGYRSKIYYLGSAKLNKDPVTNIESMVIDKNNTIWATAINNGLFRYNRYSDTFEQFVLPPDKSIFNLVIAVADDHDNIWGRAFTYDGRSMVVKYAVKENKFEFFGDKEKGIHYLNAYYSSQILKTASGDVWFATTNGFYRYNGPNKPLKGFMTQTDTAKQRGANPIYEAPSQPGILWMNTFHGHNIDLRLSRFDMRNNSLKEYVPSKLPDSLPNAYINAIKEDKQQQLWIATEQGLIKLDRKTGKFSSYVPGDDTKTQSANNLVSFYETRNGNFWISSQVGMLYFDTNTKQFKRYAASSTNPGALASNYSVSALVDHTGVLWVGFRSAGADRLNYARSAFKVYKYDPARPNQYPENLSVSPGTNEFSWATGEHGIYKWDHKKDEFIKLYSPDAGGSFNHMAKAGKDGLLYAGSTNGLTIIDTKTGKHETYGHNPADTNSLADNQITATYQDHTGLIWIGNSYNGGISSFDPKTKKFKHYPHRKSQSYAMGNNDGKLDDDHVLSIFEDSKGVLWVGTNNGGLNRFDRKTQKFTSYFNAGNRKIYCVDDIFEDKAGRLWVATYLTGLFVFDRDKGTWTKHFDESSGLLFNSEVGINEDDKGRIWMLSERGLSRIDPKNWSIRNFDISNVLANNDASRGLSILTRLPGGRFGFMLRNGYAVFNPNDLDDSPYPPMVHLESITYNDPLADEKMATQVVCYGRKTIKLAYNENRVQFNYVALQYDDPTKNTYAYKLDGYDKQWIYAGTQRSVTYTNLPAGSYTFHVKAANSDGVWNNTGDSIGIVISPPWWSTWWAWGLYSVVLVLAGYSYINYRQKHLKEENRLLEEKINERTHELSQANKALGEQSEEIIAQRDQLADTVTELKTTQQQLIQSEKLASLGELTAGIAHEIQNPLNFVNNFSEVSIELSAEMREELAAGNTDDAAELASDIEQNLQKILHHGKRADAIVKNMLQHSRNNSGDKQLTDINALADEYLRLAYHGLRAKDKSFNATLVTDFDKNLPKITIIPQDIGRVLLNIINNAFYALQQKQKKADANYKPTLELITMKKNGAVVIIVKDNGIGIPEQVKGKIMQPFFTTKPTGEGTGLGLSLSYDIVVKGHGGKIDIQTQEGEFTEFIIALPATNL</sequence>
<dbReference type="GO" id="GO:0000155">
    <property type="term" value="F:phosphorelay sensor kinase activity"/>
    <property type="evidence" value="ECO:0007669"/>
    <property type="project" value="InterPro"/>
</dbReference>
<dbReference type="PROSITE" id="PS50109">
    <property type="entry name" value="HIS_KIN"/>
    <property type="match status" value="1"/>
</dbReference>
<dbReference type="FunFam" id="2.60.40.10:FF:000791">
    <property type="entry name" value="Two-component system sensor histidine kinase/response regulator"/>
    <property type="match status" value="1"/>
</dbReference>
<dbReference type="RefSeq" id="WP_147052208.1">
    <property type="nucleotide sequence ID" value="NZ_CP042437.1"/>
</dbReference>
<dbReference type="InterPro" id="IPR003661">
    <property type="entry name" value="HisK_dim/P_dom"/>
</dbReference>
<dbReference type="Pfam" id="PF07494">
    <property type="entry name" value="Reg_prop"/>
    <property type="match status" value="4"/>
</dbReference>
<evidence type="ECO:0000313" key="7">
    <source>
        <dbReference type="EMBL" id="QEC75053.1"/>
    </source>
</evidence>
<evidence type="ECO:0000256" key="1">
    <source>
        <dbReference type="ARBA" id="ARBA00000085"/>
    </source>
</evidence>
<feature type="chain" id="PRO_5022701202" description="histidine kinase" evidence="5">
    <location>
        <begin position="24"/>
        <end position="1188"/>
    </location>
</feature>
<protein>
    <recommendedName>
        <fullName evidence="2">histidine kinase</fullName>
        <ecNumber evidence="2">2.7.13.3</ecNumber>
    </recommendedName>
</protein>
<dbReference type="Gene3D" id="1.10.287.130">
    <property type="match status" value="1"/>
</dbReference>
<dbReference type="EMBL" id="CP042437">
    <property type="protein sequence ID" value="QEC75053.1"/>
    <property type="molecule type" value="Genomic_DNA"/>
</dbReference>
<dbReference type="InterPro" id="IPR003594">
    <property type="entry name" value="HATPase_dom"/>
</dbReference>
<dbReference type="Pfam" id="PF02518">
    <property type="entry name" value="HATPase_c"/>
    <property type="match status" value="1"/>
</dbReference>
<dbReference type="CDD" id="cd00082">
    <property type="entry name" value="HisKA"/>
    <property type="match status" value="1"/>
</dbReference>
<dbReference type="InterPro" id="IPR015943">
    <property type="entry name" value="WD40/YVTN_repeat-like_dom_sf"/>
</dbReference>
<dbReference type="PANTHER" id="PTHR43547">
    <property type="entry name" value="TWO-COMPONENT HISTIDINE KINASE"/>
    <property type="match status" value="1"/>
</dbReference>
<evidence type="ECO:0000256" key="5">
    <source>
        <dbReference type="SAM" id="SignalP"/>
    </source>
</evidence>
<dbReference type="PANTHER" id="PTHR43547:SF2">
    <property type="entry name" value="HYBRID SIGNAL TRANSDUCTION HISTIDINE KINASE C"/>
    <property type="match status" value="1"/>
</dbReference>
<dbReference type="Pfam" id="PF07495">
    <property type="entry name" value="Y_Y_Y"/>
    <property type="match status" value="1"/>
</dbReference>
<dbReference type="InterPro" id="IPR036097">
    <property type="entry name" value="HisK_dim/P_sf"/>
</dbReference>
<keyword evidence="3" id="KW-0597">Phosphoprotein</keyword>
<keyword evidence="8" id="KW-1185">Reference proteome</keyword>
<dbReference type="InterPro" id="IPR005467">
    <property type="entry name" value="His_kinase_dom"/>
</dbReference>
<comment type="catalytic activity">
    <reaction evidence="1">
        <text>ATP + protein L-histidine = ADP + protein N-phospho-L-histidine.</text>
        <dbReference type="EC" id="2.7.13.3"/>
    </reaction>
</comment>
<dbReference type="Gene3D" id="2.130.10.10">
    <property type="entry name" value="YVTN repeat-like/Quinoprotein amine dehydrogenase"/>
    <property type="match status" value="4"/>
</dbReference>
<feature type="coiled-coil region" evidence="4">
    <location>
        <begin position="877"/>
        <end position="904"/>
    </location>
</feature>
<dbReference type="Pfam" id="PF00512">
    <property type="entry name" value="HisKA"/>
    <property type="match status" value="1"/>
</dbReference>
<reference evidence="7 8" key="1">
    <citation type="journal article" date="2013" name="J. Microbiol.">
        <title>Mucilaginibacter ginsenosidivorax sp. nov., with ginsenoside converting activity isolated from sediment.</title>
        <authorList>
            <person name="Kim J.K."/>
            <person name="Choi T.E."/>
            <person name="Liu Q.M."/>
            <person name="Park H.Y."/>
            <person name="Yi T.H."/>
            <person name="Yoon M.H."/>
            <person name="Kim S.C."/>
            <person name="Im W.T."/>
        </authorList>
    </citation>
    <scope>NUCLEOTIDE SEQUENCE [LARGE SCALE GENOMIC DNA]</scope>
    <source>
        <strain evidence="7 8">KHI28</strain>
    </source>
</reference>
<evidence type="ECO:0000256" key="3">
    <source>
        <dbReference type="ARBA" id="ARBA00022553"/>
    </source>
</evidence>
<dbReference type="InterPro" id="IPR011110">
    <property type="entry name" value="Reg_prop"/>
</dbReference>
<evidence type="ECO:0000256" key="4">
    <source>
        <dbReference type="SAM" id="Coils"/>
    </source>
</evidence>
<feature type="signal peptide" evidence="5">
    <location>
        <begin position="1"/>
        <end position="23"/>
    </location>
</feature>
<dbReference type="SMART" id="SM00388">
    <property type="entry name" value="HisKA"/>
    <property type="match status" value="1"/>
</dbReference>
<gene>
    <name evidence="7" type="ORF">FSB76_03475</name>
</gene>